<evidence type="ECO:0000256" key="1">
    <source>
        <dbReference type="ARBA" id="ARBA00005589"/>
    </source>
</evidence>
<reference evidence="6 7" key="1">
    <citation type="submission" date="2024-09" db="EMBL/GenBank/DDBJ databases">
        <title>Rethinking Asexuality: The Enigmatic Case of Functional Sexual Genes in Lepraria (Stereocaulaceae).</title>
        <authorList>
            <person name="Doellman M."/>
            <person name="Sun Y."/>
            <person name="Barcenas-Pena A."/>
            <person name="Lumbsch H.T."/>
            <person name="Grewe F."/>
        </authorList>
    </citation>
    <scope>NUCLEOTIDE SEQUENCE [LARGE SCALE GENOMIC DNA]</scope>
    <source>
        <strain evidence="6 7">Grewe 0041</strain>
    </source>
</reference>
<dbReference type="SUPFAM" id="SSF46911">
    <property type="entry name" value="Ribosomal protein S18"/>
    <property type="match status" value="1"/>
</dbReference>
<protein>
    <recommendedName>
        <fullName evidence="4">Small ribosomal subunit protein bS18m</fullName>
    </recommendedName>
</protein>
<keyword evidence="7" id="KW-1185">Reference proteome</keyword>
<dbReference type="PANTHER" id="PTHR13479">
    <property type="entry name" value="30S RIBOSOMAL PROTEIN S18"/>
    <property type="match status" value="1"/>
</dbReference>
<feature type="region of interest" description="Disordered" evidence="5">
    <location>
        <begin position="25"/>
        <end position="54"/>
    </location>
</feature>
<comment type="caution">
    <text evidence="6">The sequence shown here is derived from an EMBL/GenBank/DDBJ whole genome shotgun (WGS) entry which is preliminary data.</text>
</comment>
<evidence type="ECO:0000313" key="7">
    <source>
        <dbReference type="Proteomes" id="UP001590951"/>
    </source>
</evidence>
<keyword evidence="3" id="KW-0687">Ribonucleoprotein</keyword>
<evidence type="ECO:0000256" key="3">
    <source>
        <dbReference type="ARBA" id="ARBA00023274"/>
    </source>
</evidence>
<dbReference type="PANTHER" id="PTHR13479:SF40">
    <property type="entry name" value="SMALL RIBOSOMAL SUBUNIT PROTEIN BS18M"/>
    <property type="match status" value="1"/>
</dbReference>
<organism evidence="6 7">
    <name type="scientific">Lepraria finkii</name>
    <dbReference type="NCBI Taxonomy" id="1340010"/>
    <lineage>
        <taxon>Eukaryota</taxon>
        <taxon>Fungi</taxon>
        <taxon>Dikarya</taxon>
        <taxon>Ascomycota</taxon>
        <taxon>Pezizomycotina</taxon>
        <taxon>Lecanoromycetes</taxon>
        <taxon>OSLEUM clade</taxon>
        <taxon>Lecanoromycetidae</taxon>
        <taxon>Lecanorales</taxon>
        <taxon>Lecanorineae</taxon>
        <taxon>Stereocaulaceae</taxon>
        <taxon>Lepraria</taxon>
    </lineage>
</organism>
<accession>A0ABR4BC94</accession>
<name>A0ABR4BC94_9LECA</name>
<dbReference type="InterPro" id="IPR001648">
    <property type="entry name" value="Ribosomal_bS18"/>
</dbReference>
<dbReference type="EMBL" id="JBHFEH010000012">
    <property type="protein sequence ID" value="KAL2055275.1"/>
    <property type="molecule type" value="Genomic_DNA"/>
</dbReference>
<dbReference type="InterPro" id="IPR036870">
    <property type="entry name" value="Ribosomal_bS18_sf"/>
</dbReference>
<dbReference type="Proteomes" id="UP001590951">
    <property type="component" value="Unassembled WGS sequence"/>
</dbReference>
<sequence>MMMSRRLESMASRLAEARNICRTFSTQSPRLQTSAAPAPAAPPTYYNPQPNRKKESNTFKFAAKLAQAGSPTALKRVSEYDRMRQGLVDVHKNNRALGLERQIHRKWKAGDVYAPHDLSPVEMTKWRKRRPRERDAFDQLGINPLHEYKNFSMMSEYMTPMGRIKHRKETGLRAVNQRKISKAIRRAVGMGLLPSVHKHPEVLEVEARERNTRLMFGRTAGR</sequence>
<proteinExistence type="inferred from homology"/>
<dbReference type="Gene3D" id="4.10.640.10">
    <property type="entry name" value="Ribosomal protein S18"/>
    <property type="match status" value="1"/>
</dbReference>
<keyword evidence="2" id="KW-0689">Ribosomal protein</keyword>
<evidence type="ECO:0000313" key="6">
    <source>
        <dbReference type="EMBL" id="KAL2055275.1"/>
    </source>
</evidence>
<evidence type="ECO:0000256" key="4">
    <source>
        <dbReference type="ARBA" id="ARBA00035264"/>
    </source>
</evidence>
<evidence type="ECO:0000256" key="5">
    <source>
        <dbReference type="SAM" id="MobiDB-lite"/>
    </source>
</evidence>
<feature type="compositionally biased region" description="Polar residues" evidence="5">
    <location>
        <begin position="25"/>
        <end position="34"/>
    </location>
</feature>
<gene>
    <name evidence="6" type="ORF">ABVK25_004613</name>
</gene>
<dbReference type="Pfam" id="PF01084">
    <property type="entry name" value="Ribosomal_S18"/>
    <property type="match status" value="1"/>
</dbReference>
<evidence type="ECO:0000256" key="2">
    <source>
        <dbReference type="ARBA" id="ARBA00022980"/>
    </source>
</evidence>
<comment type="similarity">
    <text evidence="1">Belongs to the bacterial ribosomal protein bS18 family.</text>
</comment>